<accession>B4HC13</accession>
<feature type="compositionally biased region" description="Polar residues" evidence="1">
    <location>
        <begin position="108"/>
        <end position="119"/>
    </location>
</feature>
<dbReference type="AlphaFoldDB" id="B4HC13"/>
<name>B4HC13_DROPE</name>
<reference evidence="2 3" key="1">
    <citation type="journal article" date="2007" name="Nature">
        <title>Evolution of genes and genomes on the Drosophila phylogeny.</title>
        <authorList>
            <consortium name="Drosophila 12 Genomes Consortium"/>
            <person name="Clark A.G."/>
            <person name="Eisen M.B."/>
            <person name="Smith D.R."/>
            <person name="Bergman C.M."/>
            <person name="Oliver B."/>
            <person name="Markow T.A."/>
            <person name="Kaufman T.C."/>
            <person name="Kellis M."/>
            <person name="Gelbart W."/>
            <person name="Iyer V.N."/>
            <person name="Pollard D.A."/>
            <person name="Sackton T.B."/>
            <person name="Larracuente A.M."/>
            <person name="Singh N.D."/>
            <person name="Abad J.P."/>
            <person name="Abt D.N."/>
            <person name="Adryan B."/>
            <person name="Aguade M."/>
            <person name="Akashi H."/>
            <person name="Anderson W.W."/>
            <person name="Aquadro C.F."/>
            <person name="Ardell D.H."/>
            <person name="Arguello R."/>
            <person name="Artieri C.G."/>
            <person name="Barbash D.A."/>
            <person name="Barker D."/>
            <person name="Barsanti P."/>
            <person name="Batterham P."/>
            <person name="Batzoglou S."/>
            <person name="Begun D."/>
            <person name="Bhutkar A."/>
            <person name="Blanco E."/>
            <person name="Bosak S.A."/>
            <person name="Bradley R.K."/>
            <person name="Brand A.D."/>
            <person name="Brent M.R."/>
            <person name="Brooks A.N."/>
            <person name="Brown R.H."/>
            <person name="Butlin R.K."/>
            <person name="Caggese C."/>
            <person name="Calvi B.R."/>
            <person name="Bernardo de Carvalho A."/>
            <person name="Caspi A."/>
            <person name="Castrezana S."/>
            <person name="Celniker S.E."/>
            <person name="Chang J.L."/>
            <person name="Chapple C."/>
            <person name="Chatterji S."/>
            <person name="Chinwalla A."/>
            <person name="Civetta A."/>
            <person name="Clifton S.W."/>
            <person name="Comeron J.M."/>
            <person name="Costello J.C."/>
            <person name="Coyne J.A."/>
            <person name="Daub J."/>
            <person name="David R.G."/>
            <person name="Delcher A.L."/>
            <person name="Delehaunty K."/>
            <person name="Do C.B."/>
            <person name="Ebling H."/>
            <person name="Edwards K."/>
            <person name="Eickbush T."/>
            <person name="Evans J.D."/>
            <person name="Filipski A."/>
            <person name="Findeiss S."/>
            <person name="Freyhult E."/>
            <person name="Fulton L."/>
            <person name="Fulton R."/>
            <person name="Garcia A.C."/>
            <person name="Gardiner A."/>
            <person name="Garfield D.A."/>
            <person name="Garvin B.E."/>
            <person name="Gibson G."/>
            <person name="Gilbert D."/>
            <person name="Gnerre S."/>
            <person name="Godfrey J."/>
            <person name="Good R."/>
            <person name="Gotea V."/>
            <person name="Gravely B."/>
            <person name="Greenberg A.J."/>
            <person name="Griffiths-Jones S."/>
            <person name="Gross S."/>
            <person name="Guigo R."/>
            <person name="Gustafson E.A."/>
            <person name="Haerty W."/>
            <person name="Hahn M.W."/>
            <person name="Halligan D.L."/>
            <person name="Halpern A.L."/>
            <person name="Halter G.M."/>
            <person name="Han M.V."/>
            <person name="Heger A."/>
            <person name="Hillier L."/>
            <person name="Hinrichs A.S."/>
            <person name="Holmes I."/>
            <person name="Hoskins R.A."/>
            <person name="Hubisz M.J."/>
            <person name="Hultmark D."/>
            <person name="Huntley M.A."/>
            <person name="Jaffe D.B."/>
            <person name="Jagadeeshan S."/>
            <person name="Jeck W.R."/>
            <person name="Johnson J."/>
            <person name="Jones C.D."/>
            <person name="Jordan W.C."/>
            <person name="Karpen G.H."/>
            <person name="Kataoka E."/>
            <person name="Keightley P.D."/>
            <person name="Kheradpour P."/>
            <person name="Kirkness E.F."/>
            <person name="Koerich L.B."/>
            <person name="Kristiansen K."/>
            <person name="Kudrna D."/>
            <person name="Kulathinal R.J."/>
            <person name="Kumar S."/>
            <person name="Kwok R."/>
            <person name="Lander E."/>
            <person name="Langley C.H."/>
            <person name="Lapoint R."/>
            <person name="Lazzaro B.P."/>
            <person name="Lee S.J."/>
            <person name="Levesque L."/>
            <person name="Li R."/>
            <person name="Lin C.F."/>
            <person name="Lin M.F."/>
            <person name="Lindblad-Toh K."/>
            <person name="Llopart A."/>
            <person name="Long M."/>
            <person name="Low L."/>
            <person name="Lozovsky E."/>
            <person name="Lu J."/>
            <person name="Luo M."/>
            <person name="Machado C.A."/>
            <person name="Makalowski W."/>
            <person name="Marzo M."/>
            <person name="Matsuda M."/>
            <person name="Matzkin L."/>
            <person name="McAllister B."/>
            <person name="McBride C.S."/>
            <person name="McKernan B."/>
            <person name="McKernan K."/>
            <person name="Mendez-Lago M."/>
            <person name="Minx P."/>
            <person name="Mollenhauer M.U."/>
            <person name="Montooth K."/>
            <person name="Mount S.M."/>
            <person name="Mu X."/>
            <person name="Myers E."/>
            <person name="Negre B."/>
            <person name="Newfeld S."/>
            <person name="Nielsen R."/>
            <person name="Noor M.A."/>
            <person name="O'Grady P."/>
            <person name="Pachter L."/>
            <person name="Papaceit M."/>
            <person name="Parisi M.J."/>
            <person name="Parisi M."/>
            <person name="Parts L."/>
            <person name="Pedersen J.S."/>
            <person name="Pesole G."/>
            <person name="Phillippy A.M."/>
            <person name="Ponting C.P."/>
            <person name="Pop M."/>
            <person name="Porcelli D."/>
            <person name="Powell J.R."/>
            <person name="Prohaska S."/>
            <person name="Pruitt K."/>
            <person name="Puig M."/>
            <person name="Quesneville H."/>
            <person name="Ram K.R."/>
            <person name="Rand D."/>
            <person name="Rasmussen M.D."/>
            <person name="Reed L.K."/>
            <person name="Reenan R."/>
            <person name="Reily A."/>
            <person name="Remington K.A."/>
            <person name="Rieger T.T."/>
            <person name="Ritchie M.G."/>
            <person name="Robin C."/>
            <person name="Rogers Y.H."/>
            <person name="Rohde C."/>
            <person name="Rozas J."/>
            <person name="Rubenfield M.J."/>
            <person name="Ruiz A."/>
            <person name="Russo S."/>
            <person name="Salzberg S.L."/>
            <person name="Sanchez-Gracia A."/>
            <person name="Saranga D.J."/>
            <person name="Sato H."/>
            <person name="Schaeffer S.W."/>
            <person name="Schatz M.C."/>
            <person name="Schlenke T."/>
            <person name="Schwartz R."/>
            <person name="Segarra C."/>
            <person name="Singh R.S."/>
            <person name="Sirot L."/>
            <person name="Sirota M."/>
            <person name="Sisneros N.B."/>
            <person name="Smith C.D."/>
            <person name="Smith T.F."/>
            <person name="Spieth J."/>
            <person name="Stage D.E."/>
            <person name="Stark A."/>
            <person name="Stephan W."/>
            <person name="Strausberg R.L."/>
            <person name="Strempel S."/>
            <person name="Sturgill D."/>
            <person name="Sutton G."/>
            <person name="Sutton G.G."/>
            <person name="Tao W."/>
            <person name="Teichmann S."/>
            <person name="Tobari Y.N."/>
            <person name="Tomimura Y."/>
            <person name="Tsolas J.M."/>
            <person name="Valente V.L."/>
            <person name="Venter E."/>
            <person name="Venter J.C."/>
            <person name="Vicario S."/>
            <person name="Vieira F.G."/>
            <person name="Vilella A.J."/>
            <person name="Villasante A."/>
            <person name="Walenz B."/>
            <person name="Wang J."/>
            <person name="Wasserman M."/>
            <person name="Watts T."/>
            <person name="Wilson D."/>
            <person name="Wilson R.K."/>
            <person name="Wing R.A."/>
            <person name="Wolfner M.F."/>
            <person name="Wong A."/>
            <person name="Wong G.K."/>
            <person name="Wu C.I."/>
            <person name="Wu G."/>
            <person name="Yamamoto D."/>
            <person name="Yang H.P."/>
            <person name="Yang S.P."/>
            <person name="Yorke J.A."/>
            <person name="Yoshida K."/>
            <person name="Zdobnov E."/>
            <person name="Zhang P."/>
            <person name="Zhang Y."/>
            <person name="Zimin A.V."/>
            <person name="Baldwin J."/>
            <person name="Abdouelleil A."/>
            <person name="Abdulkadir J."/>
            <person name="Abebe A."/>
            <person name="Abera B."/>
            <person name="Abreu J."/>
            <person name="Acer S.C."/>
            <person name="Aftuck L."/>
            <person name="Alexander A."/>
            <person name="An P."/>
            <person name="Anderson E."/>
            <person name="Anderson S."/>
            <person name="Arachi H."/>
            <person name="Azer M."/>
            <person name="Bachantsang P."/>
            <person name="Barry A."/>
            <person name="Bayul T."/>
            <person name="Berlin A."/>
            <person name="Bessette D."/>
            <person name="Bloom T."/>
            <person name="Blye J."/>
            <person name="Boguslavskiy L."/>
            <person name="Bonnet C."/>
            <person name="Boukhgalter B."/>
            <person name="Bourzgui I."/>
            <person name="Brown A."/>
            <person name="Cahill P."/>
            <person name="Channer S."/>
            <person name="Cheshatsang Y."/>
            <person name="Chuda L."/>
            <person name="Citroen M."/>
            <person name="Collymore A."/>
            <person name="Cooke P."/>
            <person name="Costello M."/>
            <person name="D'Aco K."/>
            <person name="Daza R."/>
            <person name="De Haan G."/>
            <person name="DeGray S."/>
            <person name="DeMaso C."/>
            <person name="Dhargay N."/>
            <person name="Dooley K."/>
            <person name="Dooley E."/>
            <person name="Doricent M."/>
            <person name="Dorje P."/>
            <person name="Dorjee K."/>
            <person name="Dupes A."/>
            <person name="Elong R."/>
            <person name="Falk J."/>
            <person name="Farina A."/>
            <person name="Faro S."/>
            <person name="Ferguson D."/>
            <person name="Fisher S."/>
            <person name="Foley C.D."/>
            <person name="Franke A."/>
            <person name="Friedrich D."/>
            <person name="Gadbois L."/>
            <person name="Gearin G."/>
            <person name="Gearin C.R."/>
            <person name="Giannoukos G."/>
            <person name="Goode T."/>
            <person name="Graham J."/>
            <person name="Grandbois E."/>
            <person name="Grewal S."/>
            <person name="Gyaltsen K."/>
            <person name="Hafez N."/>
            <person name="Hagos B."/>
            <person name="Hall J."/>
            <person name="Henson C."/>
            <person name="Hollinger A."/>
            <person name="Honan T."/>
            <person name="Huard M.D."/>
            <person name="Hughes L."/>
            <person name="Hurhula B."/>
            <person name="Husby M.E."/>
            <person name="Kamat A."/>
            <person name="Kanga B."/>
            <person name="Kashin S."/>
            <person name="Khazanovich D."/>
            <person name="Kisner P."/>
            <person name="Lance K."/>
            <person name="Lara M."/>
            <person name="Lee W."/>
            <person name="Lennon N."/>
            <person name="Letendre F."/>
            <person name="LeVine R."/>
            <person name="Lipovsky A."/>
            <person name="Liu X."/>
            <person name="Liu J."/>
            <person name="Liu S."/>
            <person name="Lokyitsang T."/>
            <person name="Lokyitsang Y."/>
            <person name="Lubonja R."/>
            <person name="Lui A."/>
            <person name="MacDonald P."/>
            <person name="Magnisalis V."/>
            <person name="Maru K."/>
            <person name="Matthews C."/>
            <person name="McCusker W."/>
            <person name="McDonough S."/>
            <person name="Mehta T."/>
            <person name="Meldrim J."/>
            <person name="Meneus L."/>
            <person name="Mihai O."/>
            <person name="Mihalev A."/>
            <person name="Mihova T."/>
            <person name="Mittelman R."/>
            <person name="Mlenga V."/>
            <person name="Montmayeur A."/>
            <person name="Mulrain L."/>
            <person name="Navidi A."/>
            <person name="Naylor J."/>
            <person name="Negash T."/>
            <person name="Nguyen T."/>
            <person name="Nguyen N."/>
            <person name="Nicol R."/>
            <person name="Norbu C."/>
            <person name="Norbu N."/>
            <person name="Novod N."/>
            <person name="O'Neill B."/>
            <person name="Osman S."/>
            <person name="Markiewicz E."/>
            <person name="Oyono O.L."/>
            <person name="Patti C."/>
            <person name="Phunkhang P."/>
            <person name="Pierre F."/>
            <person name="Priest M."/>
            <person name="Raghuraman S."/>
            <person name="Rege F."/>
            <person name="Reyes R."/>
            <person name="Rise C."/>
            <person name="Rogov P."/>
            <person name="Ross K."/>
            <person name="Ryan E."/>
            <person name="Settipalli S."/>
            <person name="Shea T."/>
            <person name="Sherpa N."/>
            <person name="Shi L."/>
            <person name="Shih D."/>
            <person name="Sparrow T."/>
            <person name="Spaulding J."/>
            <person name="Stalker J."/>
            <person name="Stange-Thomann N."/>
            <person name="Stavropoulos S."/>
            <person name="Stone C."/>
            <person name="Strader C."/>
            <person name="Tesfaye S."/>
            <person name="Thomson T."/>
            <person name="Thoulutsang Y."/>
            <person name="Thoulutsang D."/>
            <person name="Topham K."/>
            <person name="Topping I."/>
            <person name="Tsamla T."/>
            <person name="Vassiliev H."/>
            <person name="Vo A."/>
            <person name="Wangchuk T."/>
            <person name="Wangdi T."/>
            <person name="Weiand M."/>
            <person name="Wilkinson J."/>
            <person name="Wilson A."/>
            <person name="Yadav S."/>
            <person name="Young G."/>
            <person name="Yu Q."/>
            <person name="Zembek L."/>
            <person name="Zhong D."/>
            <person name="Zimmer A."/>
            <person name="Zwirko Z."/>
            <person name="Jaffe D.B."/>
            <person name="Alvarez P."/>
            <person name="Brockman W."/>
            <person name="Butler J."/>
            <person name="Chin C."/>
            <person name="Gnerre S."/>
            <person name="Grabherr M."/>
            <person name="Kleber M."/>
            <person name="Mauceli E."/>
            <person name="MacCallum I."/>
        </authorList>
    </citation>
    <scope>NUCLEOTIDE SEQUENCE [LARGE SCALE GENOMIC DNA]</scope>
    <source>
        <strain evidence="3">MSH-3 / Tucson 14011-0111.49</strain>
    </source>
</reference>
<gene>
    <name evidence="2" type="primary">Dper\GL18114</name>
    <name evidence="2" type="ORF">Dper_GL18114</name>
</gene>
<dbReference type="HOGENOM" id="CLU_1951021_0_0_1"/>
<evidence type="ECO:0000313" key="3">
    <source>
        <dbReference type="Proteomes" id="UP000008744"/>
    </source>
</evidence>
<dbReference type="EMBL" id="CH479275">
    <property type="protein sequence ID" value="EDW40044.1"/>
    <property type="molecule type" value="Genomic_DNA"/>
</dbReference>
<dbReference type="Proteomes" id="UP000008744">
    <property type="component" value="Unassembled WGS sequence"/>
</dbReference>
<sequence>MKASRRRETLATTANTQNTQRLRRQVAQLEAELFALRNATDGATGGATVVTPGGSSGSGTGSSGSSATRPSRTHQVSRDLRSAADNAEQNLRQLLTGVENLRQIAASLEQSTVQSTATPRSPDLYPEFN</sequence>
<evidence type="ECO:0000313" key="2">
    <source>
        <dbReference type="EMBL" id="EDW40044.1"/>
    </source>
</evidence>
<feature type="region of interest" description="Disordered" evidence="1">
    <location>
        <begin position="1"/>
        <end position="22"/>
    </location>
</feature>
<feature type="compositionally biased region" description="Low complexity" evidence="1">
    <location>
        <begin position="10"/>
        <end position="20"/>
    </location>
</feature>
<protein>
    <submittedName>
        <fullName evidence="2">GL18114</fullName>
    </submittedName>
</protein>
<dbReference type="eggNOG" id="ENOG502QUJK">
    <property type="taxonomic scope" value="Eukaryota"/>
</dbReference>
<dbReference type="STRING" id="7234.B4HC13"/>
<evidence type="ECO:0000256" key="1">
    <source>
        <dbReference type="SAM" id="MobiDB-lite"/>
    </source>
</evidence>
<feature type="region of interest" description="Disordered" evidence="1">
    <location>
        <begin position="38"/>
        <end position="88"/>
    </location>
</feature>
<feature type="region of interest" description="Disordered" evidence="1">
    <location>
        <begin position="108"/>
        <end position="129"/>
    </location>
</feature>
<organism evidence="3">
    <name type="scientific">Drosophila persimilis</name>
    <name type="common">Fruit fly</name>
    <dbReference type="NCBI Taxonomy" id="7234"/>
    <lineage>
        <taxon>Eukaryota</taxon>
        <taxon>Metazoa</taxon>
        <taxon>Ecdysozoa</taxon>
        <taxon>Arthropoda</taxon>
        <taxon>Hexapoda</taxon>
        <taxon>Insecta</taxon>
        <taxon>Pterygota</taxon>
        <taxon>Neoptera</taxon>
        <taxon>Endopterygota</taxon>
        <taxon>Diptera</taxon>
        <taxon>Brachycera</taxon>
        <taxon>Muscomorpha</taxon>
        <taxon>Ephydroidea</taxon>
        <taxon>Drosophilidae</taxon>
        <taxon>Drosophila</taxon>
        <taxon>Sophophora</taxon>
    </lineage>
</organism>
<proteinExistence type="predicted"/>
<keyword evidence="3" id="KW-1185">Reference proteome</keyword>
<dbReference type="OrthoDB" id="6499155at2759"/>